<keyword evidence="5 7" id="KW-0472">Membrane</keyword>
<feature type="transmembrane region" description="Helical" evidence="7">
    <location>
        <begin position="579"/>
        <end position="600"/>
    </location>
</feature>
<keyword evidence="4 7" id="KW-1133">Transmembrane helix</keyword>
<dbReference type="OrthoDB" id="8904098at2759"/>
<feature type="region of interest" description="Disordered" evidence="6">
    <location>
        <begin position="1"/>
        <end position="20"/>
    </location>
</feature>
<evidence type="ECO:0000256" key="6">
    <source>
        <dbReference type="SAM" id="MobiDB-lite"/>
    </source>
</evidence>
<feature type="transmembrane region" description="Helical" evidence="7">
    <location>
        <begin position="463"/>
        <end position="483"/>
    </location>
</feature>
<dbReference type="SUPFAM" id="SSF103473">
    <property type="entry name" value="MFS general substrate transporter"/>
    <property type="match status" value="1"/>
</dbReference>
<keyword evidence="3 7" id="KW-0812">Transmembrane</keyword>
<organism evidence="8 9">
    <name type="scientific">Metarhizium anisopliae BRIP 53293</name>
    <dbReference type="NCBI Taxonomy" id="1291518"/>
    <lineage>
        <taxon>Eukaryota</taxon>
        <taxon>Fungi</taxon>
        <taxon>Dikarya</taxon>
        <taxon>Ascomycota</taxon>
        <taxon>Pezizomycotina</taxon>
        <taxon>Sordariomycetes</taxon>
        <taxon>Hypocreomycetidae</taxon>
        <taxon>Hypocreales</taxon>
        <taxon>Clavicipitaceae</taxon>
        <taxon>Metarhizium</taxon>
    </lineage>
</organism>
<protein>
    <recommendedName>
        <fullName evidence="10">Peptide transporter</fullName>
    </recommendedName>
</protein>
<evidence type="ECO:0000256" key="2">
    <source>
        <dbReference type="ARBA" id="ARBA00005982"/>
    </source>
</evidence>
<feature type="region of interest" description="Disordered" evidence="6">
    <location>
        <begin position="33"/>
        <end position="53"/>
    </location>
</feature>
<evidence type="ECO:0000256" key="5">
    <source>
        <dbReference type="ARBA" id="ARBA00023136"/>
    </source>
</evidence>
<dbReference type="PANTHER" id="PTHR11654">
    <property type="entry name" value="OLIGOPEPTIDE TRANSPORTER-RELATED"/>
    <property type="match status" value="1"/>
</dbReference>
<evidence type="ECO:0008006" key="10">
    <source>
        <dbReference type="Google" id="ProtNLM"/>
    </source>
</evidence>
<dbReference type="GO" id="GO:0022857">
    <property type="term" value="F:transmembrane transporter activity"/>
    <property type="evidence" value="ECO:0007669"/>
    <property type="project" value="InterPro"/>
</dbReference>
<evidence type="ECO:0000313" key="8">
    <source>
        <dbReference type="EMBL" id="KJK80831.1"/>
    </source>
</evidence>
<feature type="transmembrane region" description="Helical" evidence="7">
    <location>
        <begin position="550"/>
        <end position="573"/>
    </location>
</feature>
<evidence type="ECO:0000256" key="3">
    <source>
        <dbReference type="ARBA" id="ARBA00022692"/>
    </source>
</evidence>
<accession>A0A0D9P407</accession>
<dbReference type="GO" id="GO:0016020">
    <property type="term" value="C:membrane"/>
    <property type="evidence" value="ECO:0007669"/>
    <property type="project" value="UniProtKB-SubCell"/>
</dbReference>
<gene>
    <name evidence="8" type="ORF">H634G_03980</name>
</gene>
<dbReference type="Proteomes" id="UP000054544">
    <property type="component" value="Unassembled WGS sequence"/>
</dbReference>
<proteinExistence type="inferred from homology"/>
<comment type="similarity">
    <text evidence="2">Belongs to the major facilitator superfamily. Proton-dependent oligopeptide transporter (POT/PTR) (TC 2.A.17) family.</text>
</comment>
<dbReference type="Pfam" id="PF00854">
    <property type="entry name" value="PTR2"/>
    <property type="match status" value="1"/>
</dbReference>
<dbReference type="Gene3D" id="1.20.1250.20">
    <property type="entry name" value="MFS general substrate transporter like domains"/>
    <property type="match status" value="1"/>
</dbReference>
<feature type="transmembrane region" description="Helical" evidence="7">
    <location>
        <begin position="518"/>
        <end position="538"/>
    </location>
</feature>
<name>A0A0D9P407_METAN</name>
<feature type="transmembrane region" description="Helical" evidence="7">
    <location>
        <begin position="299"/>
        <end position="320"/>
    </location>
</feature>
<keyword evidence="9" id="KW-1185">Reference proteome</keyword>
<sequence length="635" mass="69500">MSILEAGGLETKDRVASNQQPDLVSSLCSVEKEAPNELRPAPVADEKHSPGSINDFDIAREHGHDNEVAIMRKDYEDKPTDEEFATLRRVPGKIPTVAYLLCAVEFCERASYYGCAQIWTNYINRPLPKGGNGYGAVAAGSQSTQGALGMGEAIANATTQSFSLLAYCLPLFVGYLADTRFGRYPMIFWGVIICGVGHILIVAGGAKELIANGTAKIPFFLGVYILAIGAAMFKPNVTPLLLDQMKSHVPRVVTLKSGERVIEDPEHSTERVMLWFYLLINIGAFMSTATSYSARYVGWWLAFLLPLLLYLPLPLLLLWLKPRIVLHKPGGSDLPNVFRAIGHGMANGGIFRIGRAGWWENAKPSVRAQKGLSPETHYSDEFVVDVQRTMQATGMFCFFPVQYWNDNGLGNSANYLGTMLTGNGVPNDVIGNFNSLSIILLGPLLNYGVYPLLRKGRIHYGPVARICTGFFLSTLAGIGYAVLTYKAYQTSPCGWYGSSDPYCVDNGLVSPISLWWEAIPYALGGFSELFINVPAYGIAYSRAPINMRGLVSAINLFNTGFAYIVNLAASAAIADPHLIWDFAGPAILGAIVTVGFWFIFKHIDKEEYVLSTTQTSEAAEAEIIEDTEAAPTYRR</sequence>
<dbReference type="EMBL" id="KE384728">
    <property type="protein sequence ID" value="KJK80831.1"/>
    <property type="molecule type" value="Genomic_DNA"/>
</dbReference>
<dbReference type="InterPro" id="IPR000109">
    <property type="entry name" value="POT_fam"/>
</dbReference>
<comment type="subcellular location">
    <subcellularLocation>
        <location evidence="1">Membrane</location>
        <topology evidence="1">Multi-pass membrane protein</topology>
    </subcellularLocation>
</comment>
<evidence type="ECO:0000313" key="9">
    <source>
        <dbReference type="Proteomes" id="UP000054544"/>
    </source>
</evidence>
<dbReference type="InterPro" id="IPR036259">
    <property type="entry name" value="MFS_trans_sf"/>
</dbReference>
<feature type="transmembrane region" description="Helical" evidence="7">
    <location>
        <begin position="274"/>
        <end position="293"/>
    </location>
</feature>
<reference evidence="9" key="1">
    <citation type="journal article" date="2014" name="BMC Genomics">
        <title>The genome sequence of the biocontrol fungus Metarhizium anisopliae and comparative genomics of Metarhizium species.</title>
        <authorList>
            <person name="Pattemore J.A."/>
            <person name="Hane J.K."/>
            <person name="Williams A.H."/>
            <person name="Wilson B.A."/>
            <person name="Stodart B.J."/>
            <person name="Ash G.J."/>
        </authorList>
    </citation>
    <scope>NUCLEOTIDE SEQUENCE [LARGE SCALE GENOMIC DNA]</scope>
    <source>
        <strain evidence="9">BRIP 53293</strain>
    </source>
</reference>
<evidence type="ECO:0000256" key="1">
    <source>
        <dbReference type="ARBA" id="ARBA00004141"/>
    </source>
</evidence>
<dbReference type="AlphaFoldDB" id="A0A0D9P407"/>
<feature type="transmembrane region" description="Helical" evidence="7">
    <location>
        <begin position="184"/>
        <end position="205"/>
    </location>
</feature>
<evidence type="ECO:0000256" key="7">
    <source>
        <dbReference type="SAM" id="Phobius"/>
    </source>
</evidence>
<feature type="transmembrane region" description="Helical" evidence="7">
    <location>
        <begin position="217"/>
        <end position="237"/>
    </location>
</feature>
<evidence type="ECO:0000256" key="4">
    <source>
        <dbReference type="ARBA" id="ARBA00022989"/>
    </source>
</evidence>